<sequence length="187" mass="19723">MMEPTVTGPVIAVFASDKGPGDPERASIMSQAGTYFAKRGARIVCLAENGIIPVPLITAARTAGGSVEIIADTSITLPPALAGVTMEVLAEKAERLTRIAQRVEAYVALPGSLASASSLFGAWAAAKAQGRTPPVVMLNRHRAYEVMRGYAADVLSPGLPGYDRAVQFADTIEDLWARLMRLVGEGR</sequence>
<evidence type="ECO:0000313" key="1">
    <source>
        <dbReference type="EMBL" id="QQR35689.1"/>
    </source>
</evidence>
<proteinExistence type="predicted"/>
<reference evidence="1 2" key="1">
    <citation type="submission" date="2021-01" db="EMBL/GenBank/DDBJ databases">
        <title>Genome seq and assembly of Devosia sp. G19.</title>
        <authorList>
            <person name="Chhetri G."/>
        </authorList>
    </citation>
    <scope>NUCLEOTIDE SEQUENCE [LARGE SCALE GENOMIC DNA]</scope>
    <source>
        <strain evidence="1 2">G19</strain>
    </source>
</reference>
<accession>A0ABX7BUQ1</accession>
<gene>
    <name evidence="1" type="ORF">JI749_15260</name>
</gene>
<dbReference type="Proteomes" id="UP000595460">
    <property type="component" value="Chromosome"/>
</dbReference>
<name>A0ABX7BUQ1_9HYPH</name>
<keyword evidence="2" id="KW-1185">Reference proteome</keyword>
<evidence type="ECO:0000313" key="2">
    <source>
        <dbReference type="Proteomes" id="UP000595460"/>
    </source>
</evidence>
<dbReference type="EMBL" id="CP068047">
    <property type="protein sequence ID" value="QQR35689.1"/>
    <property type="molecule type" value="Genomic_DNA"/>
</dbReference>
<dbReference type="RefSeq" id="WP_201655809.1">
    <property type="nucleotide sequence ID" value="NZ_CP068047.1"/>
</dbReference>
<evidence type="ECO:0008006" key="3">
    <source>
        <dbReference type="Google" id="ProtNLM"/>
    </source>
</evidence>
<organism evidence="1 2">
    <name type="scientific">Devosia oryziradicis</name>
    <dbReference type="NCBI Taxonomy" id="2801335"/>
    <lineage>
        <taxon>Bacteria</taxon>
        <taxon>Pseudomonadati</taxon>
        <taxon>Pseudomonadota</taxon>
        <taxon>Alphaproteobacteria</taxon>
        <taxon>Hyphomicrobiales</taxon>
        <taxon>Devosiaceae</taxon>
        <taxon>Devosia</taxon>
    </lineage>
</organism>
<dbReference type="SUPFAM" id="SSF102405">
    <property type="entry name" value="MCP/YpsA-like"/>
    <property type="match status" value="1"/>
</dbReference>
<dbReference type="Gene3D" id="3.40.50.450">
    <property type="match status" value="1"/>
</dbReference>
<protein>
    <recommendedName>
        <fullName evidence="3">AMP nucleosidase</fullName>
    </recommendedName>
</protein>